<dbReference type="Pfam" id="PF08666">
    <property type="entry name" value="SAF"/>
    <property type="match status" value="1"/>
</dbReference>
<dbReference type="InterPro" id="IPR013974">
    <property type="entry name" value="SAF"/>
</dbReference>
<dbReference type="NCBIfam" id="TIGR03177">
    <property type="entry name" value="pilus_cpaB"/>
    <property type="match status" value="1"/>
</dbReference>
<dbReference type="InterPro" id="IPR017592">
    <property type="entry name" value="Pilus_assmbl_Flp-typ_CpaB"/>
</dbReference>
<comment type="caution">
    <text evidence="3">The sequence shown here is derived from an EMBL/GenBank/DDBJ whole genome shotgun (WGS) entry which is preliminary data.</text>
</comment>
<organism evidence="3 4">
    <name type="scientific">Streptomyces thermolineatus</name>
    <dbReference type="NCBI Taxonomy" id="44033"/>
    <lineage>
        <taxon>Bacteria</taxon>
        <taxon>Bacillati</taxon>
        <taxon>Actinomycetota</taxon>
        <taxon>Actinomycetes</taxon>
        <taxon>Kitasatosporales</taxon>
        <taxon>Streptomycetaceae</taxon>
        <taxon>Streptomyces</taxon>
    </lineage>
</organism>
<dbReference type="EMBL" id="BAAATA010000032">
    <property type="protein sequence ID" value="GAA2502679.1"/>
    <property type="molecule type" value="Genomic_DNA"/>
</dbReference>
<dbReference type="CDD" id="cd11614">
    <property type="entry name" value="SAF_CpaB_FlgA_like"/>
    <property type="match status" value="1"/>
</dbReference>
<dbReference type="InterPro" id="IPR031571">
    <property type="entry name" value="RcpC_dom"/>
</dbReference>
<feature type="domain" description="SAF" evidence="2">
    <location>
        <begin position="27"/>
        <end position="89"/>
    </location>
</feature>
<protein>
    <recommendedName>
        <fullName evidence="2">SAF domain-containing protein</fullName>
    </recommendedName>
</protein>
<proteinExistence type="predicted"/>
<gene>
    <name evidence="3" type="ORF">GCM10010406_44040</name>
</gene>
<name>A0ABN3MID2_9ACTN</name>
<reference evidence="3 4" key="1">
    <citation type="journal article" date="2019" name="Int. J. Syst. Evol. Microbiol.">
        <title>The Global Catalogue of Microorganisms (GCM) 10K type strain sequencing project: providing services to taxonomists for standard genome sequencing and annotation.</title>
        <authorList>
            <consortium name="The Broad Institute Genomics Platform"/>
            <consortium name="The Broad Institute Genome Sequencing Center for Infectious Disease"/>
            <person name="Wu L."/>
            <person name="Ma J."/>
        </authorList>
    </citation>
    <scope>NUCLEOTIDE SEQUENCE [LARGE SCALE GENOMIC DNA]</scope>
    <source>
        <strain evidence="3 4">JCM 6307</strain>
    </source>
</reference>
<evidence type="ECO:0000256" key="1">
    <source>
        <dbReference type="SAM" id="SignalP"/>
    </source>
</evidence>
<keyword evidence="1" id="KW-0732">Signal</keyword>
<evidence type="ECO:0000313" key="3">
    <source>
        <dbReference type="EMBL" id="GAA2502679.1"/>
    </source>
</evidence>
<accession>A0ABN3MID2</accession>
<feature type="chain" id="PRO_5047002327" description="SAF domain-containing protein" evidence="1">
    <location>
        <begin position="24"/>
        <end position="232"/>
    </location>
</feature>
<keyword evidence="4" id="KW-1185">Reference proteome</keyword>
<dbReference type="Proteomes" id="UP001501358">
    <property type="component" value="Unassembled WGS sequence"/>
</dbReference>
<evidence type="ECO:0000259" key="2">
    <source>
        <dbReference type="SMART" id="SM00858"/>
    </source>
</evidence>
<feature type="signal peptide" evidence="1">
    <location>
        <begin position="1"/>
        <end position="23"/>
    </location>
</feature>
<dbReference type="RefSeq" id="WP_344384977.1">
    <property type="nucleotide sequence ID" value="NZ_BAAATA010000032.1"/>
</dbReference>
<dbReference type="Pfam" id="PF16976">
    <property type="entry name" value="RcpC"/>
    <property type="match status" value="1"/>
</dbReference>
<sequence>MAVVVLAAAAAALAATSAGSSTAPRTRPVLVAARDLPAGSRVDRGDLEVARMPLDRAPDGAVHRAAQAEGRTLTGPLRRGAPLTVRDLVGSQLLRAASPAPDGSSARAAGRDVVAAPVRIADASAVRLVRPGDRIDVLAGPAPGGAAFRDRDAADPAAVRARVVASGARVVAVPEEEDRGGGTAGGALVVITVPRTTAAELAGAAAGSSLSLVVARAPGPAERVGQPPPGVP</sequence>
<dbReference type="Gene3D" id="3.90.1210.10">
    <property type="entry name" value="Antifreeze-like/N-acetylneuraminic acid synthase C-terminal domain"/>
    <property type="match status" value="1"/>
</dbReference>
<dbReference type="SMART" id="SM00858">
    <property type="entry name" value="SAF"/>
    <property type="match status" value="1"/>
</dbReference>
<evidence type="ECO:0000313" key="4">
    <source>
        <dbReference type="Proteomes" id="UP001501358"/>
    </source>
</evidence>